<dbReference type="EMBL" id="JAZBJM010000001">
    <property type="protein sequence ID" value="MEM0516854.1"/>
    <property type="molecule type" value="Genomic_DNA"/>
</dbReference>
<evidence type="ECO:0000313" key="1">
    <source>
        <dbReference type="EMBL" id="MEM0516854.1"/>
    </source>
</evidence>
<sequence length="163" mass="18553">MKKVIFLFTIISALTWQANSQEISKNAIGLRFGDSDGFGPEINYQRHLGDNNRLELGLAWHSKSDWNAVKLTGIYQWVWNIDGGFNWYAGPGAGIGFVSYDYDDVPPFRDNETDVFAFITGDIGIEYNFDIPLILSLDMRPQFNLGYRDDVSFDVGLSARYQF</sequence>
<organism evidence="1 3">
    <name type="scientific">Aequorivita flava</name>
    <dbReference type="NCBI Taxonomy" id="3114371"/>
    <lineage>
        <taxon>Bacteria</taxon>
        <taxon>Pseudomonadati</taxon>
        <taxon>Bacteroidota</taxon>
        <taxon>Flavobacteriia</taxon>
        <taxon>Flavobacteriales</taxon>
        <taxon>Flavobacteriaceae</taxon>
        <taxon>Aequorivita</taxon>
    </lineage>
</organism>
<evidence type="ECO:0000313" key="2">
    <source>
        <dbReference type="EMBL" id="MEM0573378.1"/>
    </source>
</evidence>
<protein>
    <recommendedName>
        <fullName evidence="5">Outer membrane protein beta-barrel domain-containing protein</fullName>
    </recommendedName>
</protein>
<dbReference type="RefSeq" id="WP_279447940.1">
    <property type="nucleotide sequence ID" value="NZ_JAZBJM010000001.1"/>
</dbReference>
<keyword evidence="4" id="KW-1185">Reference proteome</keyword>
<dbReference type="InterPro" id="IPR011250">
    <property type="entry name" value="OMP/PagP_B-barrel"/>
</dbReference>
<dbReference type="Proteomes" id="UP001390963">
    <property type="component" value="Unassembled WGS sequence"/>
</dbReference>
<proteinExistence type="predicted"/>
<evidence type="ECO:0000313" key="3">
    <source>
        <dbReference type="Proteomes" id="UP001388259"/>
    </source>
</evidence>
<dbReference type="AlphaFoldDB" id="A0AB35YRZ1"/>
<reference evidence="1 4" key="1">
    <citation type="submission" date="2024-01" db="EMBL/GenBank/DDBJ databases">
        <title>Aequorivita flavus sp. nov., isolated from deep-sea sediment.</title>
        <authorList>
            <person name="Chen X."/>
        </authorList>
    </citation>
    <scope>NUCLEOTIDE SEQUENCE</scope>
    <source>
        <strain evidence="1">MCCC 1A16923</strain>
        <strain evidence="2 4">MCCC 1A16935</strain>
    </source>
</reference>
<name>A0AB35YRZ1_9FLAO</name>
<gene>
    <name evidence="2" type="ORF">VZD24_07615</name>
    <name evidence="1" type="ORF">VZD85_00695</name>
</gene>
<dbReference type="Proteomes" id="UP001388259">
    <property type="component" value="Unassembled WGS sequence"/>
</dbReference>
<evidence type="ECO:0000313" key="4">
    <source>
        <dbReference type="Proteomes" id="UP001390963"/>
    </source>
</evidence>
<dbReference type="EMBL" id="JBANCF010000004">
    <property type="protein sequence ID" value="MEM0573378.1"/>
    <property type="molecule type" value="Genomic_DNA"/>
</dbReference>
<dbReference type="SUPFAM" id="SSF56925">
    <property type="entry name" value="OMPA-like"/>
    <property type="match status" value="1"/>
</dbReference>
<comment type="caution">
    <text evidence="1">The sequence shown here is derived from an EMBL/GenBank/DDBJ whole genome shotgun (WGS) entry which is preliminary data.</text>
</comment>
<evidence type="ECO:0008006" key="5">
    <source>
        <dbReference type="Google" id="ProtNLM"/>
    </source>
</evidence>
<dbReference type="Gene3D" id="2.40.160.20">
    <property type="match status" value="1"/>
</dbReference>
<accession>A0AB35YRZ1</accession>